<dbReference type="PROSITE" id="PS51186">
    <property type="entry name" value="GNAT"/>
    <property type="match status" value="1"/>
</dbReference>
<dbReference type="Gene3D" id="3.40.630.30">
    <property type="match status" value="1"/>
</dbReference>
<dbReference type="InterPro" id="IPR050832">
    <property type="entry name" value="Bact_Acetyltransf"/>
</dbReference>
<dbReference type="InterPro" id="IPR000182">
    <property type="entry name" value="GNAT_dom"/>
</dbReference>
<sequence length="155" mass="17806">MRIEIRKATLEDIDLLMDWRMTVLREVFSIPDETPLNELERENRRYYQTALQDDTHIACFACDANRVIGCGGVCLYREMPSPENPTGQCAYLMNIYTLPTFRGQGIGRAIVQWLVNQAVQRNISKIYLETSEAGKGLYSKTGFVPMPDMMKWVSD</sequence>
<accession>A0ABY5VI31</accession>
<evidence type="ECO:0000313" key="4">
    <source>
        <dbReference type="EMBL" id="UWP59848.1"/>
    </source>
</evidence>
<dbReference type="SUPFAM" id="SSF55729">
    <property type="entry name" value="Acyl-CoA N-acyltransferases (Nat)"/>
    <property type="match status" value="1"/>
</dbReference>
<dbReference type="RefSeq" id="WP_028528101.1">
    <property type="nucleotide sequence ID" value="NZ_CABLBR010000007.1"/>
</dbReference>
<evidence type="ECO:0000259" key="3">
    <source>
        <dbReference type="PROSITE" id="PS51186"/>
    </source>
</evidence>
<evidence type="ECO:0000256" key="2">
    <source>
        <dbReference type="ARBA" id="ARBA00023315"/>
    </source>
</evidence>
<dbReference type="Pfam" id="PF00583">
    <property type="entry name" value="Acetyltransf_1"/>
    <property type="match status" value="1"/>
</dbReference>
<organism evidence="4 5">
    <name type="scientific">Ruminococcus gauvreauii</name>
    <dbReference type="NCBI Taxonomy" id="438033"/>
    <lineage>
        <taxon>Bacteria</taxon>
        <taxon>Bacillati</taxon>
        <taxon>Bacillota</taxon>
        <taxon>Clostridia</taxon>
        <taxon>Eubacteriales</taxon>
        <taxon>Oscillospiraceae</taxon>
        <taxon>Ruminococcus</taxon>
    </lineage>
</organism>
<evidence type="ECO:0000313" key="5">
    <source>
        <dbReference type="Proteomes" id="UP001060164"/>
    </source>
</evidence>
<dbReference type="Proteomes" id="UP001060164">
    <property type="component" value="Chromosome"/>
</dbReference>
<name>A0ABY5VI31_9FIRM</name>
<reference evidence="4" key="1">
    <citation type="journal article" date="2022" name="Cell">
        <title>Design, construction, and in vivo augmentation of a complex gut microbiome.</title>
        <authorList>
            <person name="Cheng A.G."/>
            <person name="Ho P.Y."/>
            <person name="Aranda-Diaz A."/>
            <person name="Jain S."/>
            <person name="Yu F.B."/>
            <person name="Meng X."/>
            <person name="Wang M."/>
            <person name="Iakiviak M."/>
            <person name="Nagashima K."/>
            <person name="Zhao A."/>
            <person name="Murugkar P."/>
            <person name="Patil A."/>
            <person name="Atabakhsh K."/>
            <person name="Weakley A."/>
            <person name="Yan J."/>
            <person name="Brumbaugh A.R."/>
            <person name="Higginbottom S."/>
            <person name="Dimas A."/>
            <person name="Shiver A.L."/>
            <person name="Deutschbauer A."/>
            <person name="Neff N."/>
            <person name="Sonnenburg J.L."/>
            <person name="Huang K.C."/>
            <person name="Fischbach M.A."/>
        </authorList>
    </citation>
    <scope>NUCLEOTIDE SEQUENCE</scope>
    <source>
        <strain evidence="4">DSM 19829</strain>
    </source>
</reference>
<dbReference type="PANTHER" id="PTHR43877">
    <property type="entry name" value="AMINOALKYLPHOSPHONATE N-ACETYLTRANSFERASE-RELATED-RELATED"/>
    <property type="match status" value="1"/>
</dbReference>
<keyword evidence="1" id="KW-0808">Transferase</keyword>
<dbReference type="CDD" id="cd04301">
    <property type="entry name" value="NAT_SF"/>
    <property type="match status" value="1"/>
</dbReference>
<protein>
    <submittedName>
        <fullName evidence="4">GNAT family N-acetyltransferase</fullName>
    </submittedName>
</protein>
<gene>
    <name evidence="4" type="ORF">NQ502_01945</name>
</gene>
<feature type="domain" description="N-acetyltransferase" evidence="3">
    <location>
        <begin position="3"/>
        <end position="155"/>
    </location>
</feature>
<keyword evidence="2" id="KW-0012">Acyltransferase</keyword>
<dbReference type="EMBL" id="CP102290">
    <property type="protein sequence ID" value="UWP59848.1"/>
    <property type="molecule type" value="Genomic_DNA"/>
</dbReference>
<keyword evidence="5" id="KW-1185">Reference proteome</keyword>
<dbReference type="InterPro" id="IPR016181">
    <property type="entry name" value="Acyl_CoA_acyltransferase"/>
</dbReference>
<proteinExistence type="predicted"/>
<evidence type="ECO:0000256" key="1">
    <source>
        <dbReference type="ARBA" id="ARBA00022679"/>
    </source>
</evidence>
<dbReference type="PANTHER" id="PTHR43877:SF2">
    <property type="entry name" value="AMINOALKYLPHOSPHONATE N-ACETYLTRANSFERASE-RELATED"/>
    <property type="match status" value="1"/>
</dbReference>